<proteinExistence type="predicted"/>
<feature type="domain" description="MULE transposase" evidence="2">
    <location>
        <begin position="391"/>
        <end position="490"/>
    </location>
</feature>
<dbReference type="EMBL" id="JATAAI010000030">
    <property type="protein sequence ID" value="KAK1736221.1"/>
    <property type="molecule type" value="Genomic_DNA"/>
</dbReference>
<feature type="region of interest" description="Disordered" evidence="1">
    <location>
        <begin position="1042"/>
        <end position="1077"/>
    </location>
</feature>
<dbReference type="Pfam" id="PF10551">
    <property type="entry name" value="MULE"/>
    <property type="match status" value="1"/>
</dbReference>
<dbReference type="Proteomes" id="UP001224775">
    <property type="component" value="Unassembled WGS sequence"/>
</dbReference>
<sequence length="1077" mass="122947">MVQYAESLHKLQELLKKEANEWTPGRLVISIATSLTNDNQIELDFSPTIGHRKNKPRNPSDDNCHWLPAHLNQNTEMFRVKTIHPIFVNTCHRAGFKIHGDWVDDEDCILFRCTRSRYHNEDTNKNYAEGRTRDVKNTSKPPLSRDNKTERPIKEDGEETCKFKFRVYWDEKRKRWFLPHQQRGLLQHCGHSHFQSECLRMKTKFLPEEEHKLAEDCFDTKNSATTTANLLNYRNDIGLEWHQLHYLKTKKKNDMVIRDLDPGNSSSGAQISAADRALAILHNDSRVSYTALTAEAKSGLISIRRRKKGVDNSITVEEVNENLDDGVDSPQSFALRELGMDEDELKSASASSKDGEAPKNLRLKNGQVLLALAWTMDESRRKFDMYPEIISGDATEKTNSEERPLYFLMGKDNMNKAFAHTWCFMPSNTRWAYTWFFQDAVPTLHPGTACERVKLILTDACQQEFHAIASVIGRGKVFANAYHRWCAWHRINRDFTNHTDFKSLLAQVRNSSIDNSVEVALIVRMMWYCIKHYETKEELELALVLIKEYLNEDQAEHKGDIDENARKKIREFFVKSFECNKHMLCEASFEEVMTCGNCTTGMSEGQNRAYKKSVHGTRPADDLAESTDKIIAMTQNSDARKIRSMTHAVKSKSAKASDRAKKAEGLSDYCNKLLLEEHAEGYKYLAYRPDECTFLIKRDYEKFDSDYSDDIDAAHTESEQLFDSMDKWIETQSTRTGKKALQGKKDELFGGGKPSMEPFKKLLCSEIRRVVPRFERTAVVEVRVIPGSENDEKMLVCNRCFKKRGLSCRHLYKLLDRHPKLTDAHVRWQTSYAQYYGVNGEMSKQFQALRDKIDLPGIPITDEELAVLNREYPVGYCQGHEEYFCRSLPGKLRLRGSRKNNHWKSTFASKSFVGVDRCCFACDDMTDESVTTAVEFDSSNLIGETVDRHSNQLVGVGTGPCGTSVIGGSSSYQVPSQMMEDESQDDFAFATSGSTGKRSSAYHNFMPLYQEASKLVDATGQEGHAILRKCLQTAAMEMRQIAHQNDGNQTTTGMRSGPKLSREKVAKRAKTACSPSK</sequence>
<accession>A0AAD8XYH7</accession>
<evidence type="ECO:0000256" key="1">
    <source>
        <dbReference type="SAM" id="MobiDB-lite"/>
    </source>
</evidence>
<reference evidence="3" key="1">
    <citation type="submission" date="2023-06" db="EMBL/GenBank/DDBJ databases">
        <title>Survivors Of The Sea: Transcriptome response of Skeletonema marinoi to long-term dormancy.</title>
        <authorList>
            <person name="Pinder M.I.M."/>
            <person name="Kourtchenko O."/>
            <person name="Robertson E.K."/>
            <person name="Larsson T."/>
            <person name="Maumus F."/>
            <person name="Osuna-Cruz C.M."/>
            <person name="Vancaester E."/>
            <person name="Stenow R."/>
            <person name="Vandepoele K."/>
            <person name="Ploug H."/>
            <person name="Bruchert V."/>
            <person name="Godhe A."/>
            <person name="Topel M."/>
        </authorList>
    </citation>
    <scope>NUCLEOTIDE SEQUENCE</scope>
    <source>
        <strain evidence="3">R05AC</strain>
    </source>
</reference>
<dbReference type="InterPro" id="IPR018289">
    <property type="entry name" value="MULE_transposase_dom"/>
</dbReference>
<evidence type="ECO:0000313" key="3">
    <source>
        <dbReference type="EMBL" id="KAK1736221.1"/>
    </source>
</evidence>
<feature type="region of interest" description="Disordered" evidence="1">
    <location>
        <begin position="124"/>
        <end position="152"/>
    </location>
</feature>
<keyword evidence="4" id="KW-1185">Reference proteome</keyword>
<organism evidence="3 4">
    <name type="scientific">Skeletonema marinoi</name>
    <dbReference type="NCBI Taxonomy" id="267567"/>
    <lineage>
        <taxon>Eukaryota</taxon>
        <taxon>Sar</taxon>
        <taxon>Stramenopiles</taxon>
        <taxon>Ochrophyta</taxon>
        <taxon>Bacillariophyta</taxon>
        <taxon>Coscinodiscophyceae</taxon>
        <taxon>Thalassiosirophycidae</taxon>
        <taxon>Thalassiosirales</taxon>
        <taxon>Skeletonemataceae</taxon>
        <taxon>Skeletonema</taxon>
        <taxon>Skeletonema marinoi-dohrnii complex</taxon>
    </lineage>
</organism>
<evidence type="ECO:0000313" key="4">
    <source>
        <dbReference type="Proteomes" id="UP001224775"/>
    </source>
</evidence>
<comment type="caution">
    <text evidence="3">The sequence shown here is derived from an EMBL/GenBank/DDBJ whole genome shotgun (WGS) entry which is preliminary data.</text>
</comment>
<evidence type="ECO:0000259" key="2">
    <source>
        <dbReference type="Pfam" id="PF10551"/>
    </source>
</evidence>
<name>A0AAD8XYH7_9STRA</name>
<gene>
    <name evidence="3" type="ORF">QTG54_013357</name>
</gene>
<feature type="compositionally biased region" description="Polar residues" evidence="1">
    <location>
        <begin position="1042"/>
        <end position="1054"/>
    </location>
</feature>
<protein>
    <recommendedName>
        <fullName evidence="2">MULE transposase domain-containing protein</fullName>
    </recommendedName>
</protein>
<dbReference type="AlphaFoldDB" id="A0AAD8XYH7"/>